<feature type="region of interest" description="Disordered" evidence="1">
    <location>
        <begin position="66"/>
        <end position="118"/>
    </location>
</feature>
<proteinExistence type="predicted"/>
<evidence type="ECO:0000256" key="2">
    <source>
        <dbReference type="SAM" id="SignalP"/>
    </source>
</evidence>
<sequence>MADVARLLPRLWDGRRLLQFLAGLALIALAFAAPALAAAPEPQAPAVVVTTVDAPLSGSAADRIAEPTPAAAGAPAESPATVVLSVDRTATGPLCDRDDRHPGSVAQRPHAGRGPPLA</sequence>
<evidence type="ECO:0000313" key="4">
    <source>
        <dbReference type="Proteomes" id="UP000239209"/>
    </source>
</evidence>
<keyword evidence="2" id="KW-0732">Signal</keyword>
<evidence type="ECO:0000313" key="3">
    <source>
        <dbReference type="EMBL" id="PRY27719.1"/>
    </source>
</evidence>
<accession>A0A2T0S2S6</accession>
<organism evidence="3 4">
    <name type="scientific">Pseudosporangium ferrugineum</name>
    <dbReference type="NCBI Taxonomy" id="439699"/>
    <lineage>
        <taxon>Bacteria</taxon>
        <taxon>Bacillati</taxon>
        <taxon>Actinomycetota</taxon>
        <taxon>Actinomycetes</taxon>
        <taxon>Micromonosporales</taxon>
        <taxon>Micromonosporaceae</taxon>
        <taxon>Pseudosporangium</taxon>
    </lineage>
</organism>
<feature type="chain" id="PRO_5015510461" evidence="2">
    <location>
        <begin position="38"/>
        <end position="118"/>
    </location>
</feature>
<dbReference type="Proteomes" id="UP000239209">
    <property type="component" value="Unassembled WGS sequence"/>
</dbReference>
<dbReference type="EMBL" id="PVZG01000010">
    <property type="protein sequence ID" value="PRY27719.1"/>
    <property type="molecule type" value="Genomic_DNA"/>
</dbReference>
<keyword evidence="4" id="KW-1185">Reference proteome</keyword>
<gene>
    <name evidence="3" type="ORF">CLV70_110306</name>
</gene>
<feature type="signal peptide" evidence="2">
    <location>
        <begin position="1"/>
        <end position="37"/>
    </location>
</feature>
<reference evidence="3 4" key="1">
    <citation type="submission" date="2018-03" db="EMBL/GenBank/DDBJ databases">
        <title>Genomic Encyclopedia of Archaeal and Bacterial Type Strains, Phase II (KMG-II): from individual species to whole genera.</title>
        <authorList>
            <person name="Goeker M."/>
        </authorList>
    </citation>
    <scope>NUCLEOTIDE SEQUENCE [LARGE SCALE GENOMIC DNA]</scope>
    <source>
        <strain evidence="3 4">DSM 45348</strain>
    </source>
</reference>
<feature type="compositionally biased region" description="Low complexity" evidence="1">
    <location>
        <begin position="66"/>
        <end position="81"/>
    </location>
</feature>
<dbReference type="AlphaFoldDB" id="A0A2T0S2S6"/>
<protein>
    <submittedName>
        <fullName evidence="3">Uncharacterized protein</fullName>
    </submittedName>
</protein>
<evidence type="ECO:0000256" key="1">
    <source>
        <dbReference type="SAM" id="MobiDB-lite"/>
    </source>
</evidence>
<comment type="caution">
    <text evidence="3">The sequence shown here is derived from an EMBL/GenBank/DDBJ whole genome shotgun (WGS) entry which is preliminary data.</text>
</comment>
<name>A0A2T0S2S6_9ACTN</name>
<dbReference type="RefSeq" id="WP_106128531.1">
    <property type="nucleotide sequence ID" value="NZ_PVZG01000010.1"/>
</dbReference>